<dbReference type="OrthoDB" id="655540at2759"/>
<organism evidence="14 15">
    <name type="scientific">Senna tora</name>
    <dbReference type="NCBI Taxonomy" id="362788"/>
    <lineage>
        <taxon>Eukaryota</taxon>
        <taxon>Viridiplantae</taxon>
        <taxon>Streptophyta</taxon>
        <taxon>Embryophyta</taxon>
        <taxon>Tracheophyta</taxon>
        <taxon>Spermatophyta</taxon>
        <taxon>Magnoliopsida</taxon>
        <taxon>eudicotyledons</taxon>
        <taxon>Gunneridae</taxon>
        <taxon>Pentapetalae</taxon>
        <taxon>rosids</taxon>
        <taxon>fabids</taxon>
        <taxon>Fabales</taxon>
        <taxon>Fabaceae</taxon>
        <taxon>Caesalpinioideae</taxon>
        <taxon>Cassia clade</taxon>
        <taxon>Senna</taxon>
    </lineage>
</organism>
<dbReference type="Pfam" id="PF01490">
    <property type="entry name" value="Aa_trans"/>
    <property type="match status" value="1"/>
</dbReference>
<dbReference type="GO" id="GO:0012505">
    <property type="term" value="C:endomembrane system"/>
    <property type="evidence" value="ECO:0007669"/>
    <property type="project" value="UniProtKB-SubCell"/>
</dbReference>
<feature type="transmembrane region" description="Helical" evidence="12">
    <location>
        <begin position="177"/>
        <end position="197"/>
    </location>
</feature>
<reference evidence="14" key="1">
    <citation type="submission" date="2020-09" db="EMBL/GenBank/DDBJ databases">
        <title>Genome-Enabled Discovery of Anthraquinone Biosynthesis in Senna tora.</title>
        <authorList>
            <person name="Kang S.-H."/>
            <person name="Pandey R.P."/>
            <person name="Lee C.-M."/>
            <person name="Sim J.-S."/>
            <person name="Jeong J.-T."/>
            <person name="Choi B.-S."/>
            <person name="Jung M."/>
            <person name="Ginzburg D."/>
            <person name="Zhao K."/>
            <person name="Won S.Y."/>
            <person name="Oh T.-J."/>
            <person name="Yu Y."/>
            <person name="Kim N.-H."/>
            <person name="Lee O.R."/>
            <person name="Lee T.-H."/>
            <person name="Bashyal P."/>
            <person name="Kim T.-S."/>
            <person name="Lee W.-H."/>
            <person name="Kawkins C."/>
            <person name="Kim C.-K."/>
            <person name="Kim J.S."/>
            <person name="Ahn B.O."/>
            <person name="Rhee S.Y."/>
            <person name="Sohng J.K."/>
        </authorList>
    </citation>
    <scope>NUCLEOTIDE SEQUENCE</scope>
    <source>
        <tissue evidence="14">Leaf</tissue>
    </source>
</reference>
<dbReference type="AlphaFoldDB" id="A0A834W6K2"/>
<keyword evidence="15" id="KW-1185">Reference proteome</keyword>
<evidence type="ECO:0000256" key="4">
    <source>
        <dbReference type="ARBA" id="ARBA00022692"/>
    </source>
</evidence>
<evidence type="ECO:0000256" key="11">
    <source>
        <dbReference type="SAM" id="MobiDB-lite"/>
    </source>
</evidence>
<keyword evidence="3" id="KW-0813">Transport</keyword>
<evidence type="ECO:0000256" key="12">
    <source>
        <dbReference type="SAM" id="Phobius"/>
    </source>
</evidence>
<evidence type="ECO:0000256" key="3">
    <source>
        <dbReference type="ARBA" id="ARBA00022448"/>
    </source>
</evidence>
<comment type="subcellular location">
    <subcellularLocation>
        <location evidence="1">Endomembrane system</location>
        <topology evidence="1">Multi-pass membrane protein</topology>
    </subcellularLocation>
</comment>
<evidence type="ECO:0000313" key="15">
    <source>
        <dbReference type="Proteomes" id="UP000634136"/>
    </source>
</evidence>
<keyword evidence="8 12" id="KW-0472">Membrane</keyword>
<dbReference type="Proteomes" id="UP000634136">
    <property type="component" value="Unassembled WGS sequence"/>
</dbReference>
<evidence type="ECO:0000256" key="2">
    <source>
        <dbReference type="ARBA" id="ARBA00005590"/>
    </source>
</evidence>
<name>A0A834W6K2_9FABA</name>
<protein>
    <submittedName>
        <fullName evidence="14">Amino acid transporter AVT1C-like isoform X1</fullName>
    </submittedName>
</protein>
<evidence type="ECO:0000256" key="8">
    <source>
        <dbReference type="ARBA" id="ARBA00023136"/>
    </source>
</evidence>
<keyword evidence="9" id="KW-0927">Auxin signaling pathway</keyword>
<keyword evidence="7 12" id="KW-1133">Transmembrane helix</keyword>
<dbReference type="GO" id="GO:0006865">
    <property type="term" value="P:amino acid transport"/>
    <property type="evidence" value="ECO:0007669"/>
    <property type="project" value="UniProtKB-KW"/>
</dbReference>
<proteinExistence type="inferred from homology"/>
<evidence type="ECO:0000256" key="5">
    <source>
        <dbReference type="ARBA" id="ARBA00022847"/>
    </source>
</evidence>
<dbReference type="PANTHER" id="PTHR48017">
    <property type="entry name" value="OS05G0424000 PROTEIN-RELATED"/>
    <property type="match status" value="1"/>
</dbReference>
<dbReference type="GO" id="GO:0009734">
    <property type="term" value="P:auxin-activated signaling pathway"/>
    <property type="evidence" value="ECO:0007669"/>
    <property type="project" value="UniProtKB-KW"/>
</dbReference>
<comment type="caution">
    <text evidence="14">The sequence shown here is derived from an EMBL/GenBank/DDBJ whole genome shotgun (WGS) entry which is preliminary data.</text>
</comment>
<feature type="region of interest" description="Disordered" evidence="11">
    <location>
        <begin position="1"/>
        <end position="49"/>
    </location>
</feature>
<evidence type="ECO:0000256" key="7">
    <source>
        <dbReference type="ARBA" id="ARBA00022989"/>
    </source>
</evidence>
<evidence type="ECO:0000256" key="1">
    <source>
        <dbReference type="ARBA" id="ARBA00004127"/>
    </source>
</evidence>
<evidence type="ECO:0000313" key="14">
    <source>
        <dbReference type="EMBL" id="KAF7811775.1"/>
    </source>
</evidence>
<keyword evidence="6" id="KW-0029">Amino-acid transport</keyword>
<evidence type="ECO:0000256" key="6">
    <source>
        <dbReference type="ARBA" id="ARBA00022970"/>
    </source>
</evidence>
<accession>A0A834W6K2</accession>
<dbReference type="GO" id="GO:0015293">
    <property type="term" value="F:symporter activity"/>
    <property type="evidence" value="ECO:0007669"/>
    <property type="project" value="UniProtKB-KW"/>
</dbReference>
<gene>
    <name evidence="14" type="ORF">G2W53_032751</name>
</gene>
<sequence>MTLEPNNSVSDQSFYVDSDGEDAEKQCEDDGNESDYSTGSNDHQHQSKRSMYSFAWPQSYRQSIDLYGSVPSPNIGFLGPPGLSRLGSSFLSSTLTLTRRHTPESLLPSVTKPLLPDEQQRPGSIYSIHPIASRRSSIKKGVSVVTHEIPISHQCTFGQAVLNGILSTPYAVKQGGWLGLSILFMFAMLSFYTGLLLRRCLDSEPGLETYPDIGQAAFGTLGRVFISIILYVELYVRGENFGPAVALANLLRLPGPIQQIS</sequence>
<evidence type="ECO:0000256" key="10">
    <source>
        <dbReference type="ARBA" id="ARBA00045588"/>
    </source>
</evidence>
<keyword evidence="5" id="KW-0769">Symport</keyword>
<dbReference type="EMBL" id="JAAIUW010000010">
    <property type="protein sequence ID" value="KAF7811775.1"/>
    <property type="molecule type" value="Genomic_DNA"/>
</dbReference>
<comment type="similarity">
    <text evidence="2">Belongs to the amino acid/polyamine transporter 2 family. Amino acid/auxin permease (AAAP) (TC 2.A.18.1) subfamily.</text>
</comment>
<evidence type="ECO:0000259" key="13">
    <source>
        <dbReference type="Pfam" id="PF01490"/>
    </source>
</evidence>
<evidence type="ECO:0000256" key="9">
    <source>
        <dbReference type="ARBA" id="ARBA00023294"/>
    </source>
</evidence>
<comment type="function">
    <text evidence="10">Carrier protein involved in proton-driven auxin influx. Mediates the formation of auxin gradient from developing leaves (site of auxin biosynthesis) to tips by contributing to the loading of auxin in vascular tissues and facilitating acropetal (base to tip) auxin transport within inner tissues of the root apex, and basipetal (tip to base) auxin transport within outer tissues of the root apex. May be involved in lateral roots and nodules formation.</text>
</comment>
<feature type="compositionally biased region" description="Polar residues" evidence="11">
    <location>
        <begin position="1"/>
        <end position="15"/>
    </location>
</feature>
<feature type="domain" description="Amino acid transporter transmembrane" evidence="13">
    <location>
        <begin position="163"/>
        <end position="234"/>
    </location>
</feature>
<keyword evidence="4 12" id="KW-0812">Transmembrane</keyword>
<dbReference type="InterPro" id="IPR013057">
    <property type="entry name" value="AA_transpt_TM"/>
</dbReference>